<feature type="transmembrane region" description="Helical" evidence="9">
    <location>
        <begin position="84"/>
        <end position="102"/>
    </location>
</feature>
<keyword evidence="3" id="KW-0285">Flavoprotein</keyword>
<feature type="transmembrane region" description="Helical" evidence="9">
    <location>
        <begin position="139"/>
        <end position="158"/>
    </location>
</feature>
<keyword evidence="4" id="KW-0288">FMN</keyword>
<evidence type="ECO:0000313" key="10">
    <source>
        <dbReference type="EMBL" id="MEX6634630.1"/>
    </source>
</evidence>
<keyword evidence="6" id="KW-1278">Translocase</keyword>
<keyword evidence="2" id="KW-0597">Phosphoprotein</keyword>
<evidence type="ECO:0000256" key="8">
    <source>
        <dbReference type="ARBA" id="ARBA00023136"/>
    </source>
</evidence>
<proteinExistence type="predicted"/>
<feature type="transmembrane region" description="Helical" evidence="9">
    <location>
        <begin position="114"/>
        <end position="133"/>
    </location>
</feature>
<evidence type="ECO:0000256" key="9">
    <source>
        <dbReference type="SAM" id="Phobius"/>
    </source>
</evidence>
<reference evidence="10 11" key="1">
    <citation type="submission" date="2024-05" db="EMBL/GenBank/DDBJ databases">
        <title>Three bacterial strains, DH-69, EH-24, and ECK-19 isolated from coastal sediments.</title>
        <authorList>
            <person name="Ye Y.-Q."/>
            <person name="Du Z.-J."/>
        </authorList>
    </citation>
    <scope>NUCLEOTIDE SEQUENCE [LARGE SCALE GENOMIC DNA]</scope>
    <source>
        <strain evidence="10 11">ECK-19</strain>
    </source>
</reference>
<dbReference type="Proteomes" id="UP001560685">
    <property type="component" value="Unassembled WGS sequence"/>
</dbReference>
<evidence type="ECO:0000256" key="1">
    <source>
        <dbReference type="ARBA" id="ARBA00022448"/>
    </source>
</evidence>
<evidence type="ECO:0000256" key="6">
    <source>
        <dbReference type="ARBA" id="ARBA00022967"/>
    </source>
</evidence>
<evidence type="ECO:0000256" key="5">
    <source>
        <dbReference type="ARBA" id="ARBA00022692"/>
    </source>
</evidence>
<keyword evidence="8 9" id="KW-0472">Membrane</keyword>
<evidence type="ECO:0000256" key="3">
    <source>
        <dbReference type="ARBA" id="ARBA00022630"/>
    </source>
</evidence>
<feature type="transmembrane region" description="Helical" evidence="9">
    <location>
        <begin position="165"/>
        <end position="183"/>
    </location>
</feature>
<keyword evidence="11" id="KW-1185">Reference proteome</keyword>
<evidence type="ECO:0000313" key="11">
    <source>
        <dbReference type="Proteomes" id="UP001560685"/>
    </source>
</evidence>
<dbReference type="EMBL" id="JBEHZE010000002">
    <property type="protein sequence ID" value="MEX6634630.1"/>
    <property type="molecule type" value="Genomic_DNA"/>
</dbReference>
<comment type="caution">
    <text evidence="10">The sequence shown here is derived from an EMBL/GenBank/DDBJ whole genome shotgun (WGS) entry which is preliminary data.</text>
</comment>
<dbReference type="PANTHER" id="PTHR30578">
    <property type="entry name" value="ELECTRON TRANSPORT COMPLEX PROTEIN RNFD"/>
    <property type="match status" value="1"/>
</dbReference>
<feature type="transmembrane region" description="Helical" evidence="9">
    <location>
        <begin position="220"/>
        <end position="239"/>
    </location>
</feature>
<name>A0ABV3Z744_9PROT</name>
<protein>
    <submittedName>
        <fullName evidence="10">RnfABCDGE type electron transport complex subunit D</fullName>
    </submittedName>
</protein>
<feature type="transmembrane region" description="Helical" evidence="9">
    <location>
        <begin position="16"/>
        <end position="35"/>
    </location>
</feature>
<keyword evidence="7 9" id="KW-1133">Transmembrane helix</keyword>
<feature type="transmembrane region" description="Helical" evidence="9">
    <location>
        <begin position="189"/>
        <end position="208"/>
    </location>
</feature>
<dbReference type="Pfam" id="PF03116">
    <property type="entry name" value="NQR2_RnfD_RnfE"/>
    <property type="match status" value="1"/>
</dbReference>
<dbReference type="PANTHER" id="PTHR30578:SF0">
    <property type="entry name" value="ION-TRANSLOCATING OXIDOREDUCTASE COMPLEX SUBUNIT D"/>
    <property type="match status" value="1"/>
</dbReference>
<sequence>MLDVSFKDKIAKDPRHYQLLTLSTLLAYGIASGIFEISAAQIVGIFAAALSAQYLGCLMNAVRFEPRSALITALSLSLLLRGDGVAPLMMAAAIGVGSKFMLRLYGKHIFNPANIGIVSMLLISQTIMPGAAWTTPGQWGTAFWFAALLAGVGLFVTYRAARFDVPLIFLGTFAVLIVARAFWLGDPLAIPFLRLQNGALILFAFFMISDPKTTPDGTLARAAFAGTAALLTYILSFHFFISDGLFYALAFVCIVRPIFEALDPAPHYHWGDSIKPIRLPRISPRHRKHIPAE</sequence>
<evidence type="ECO:0000256" key="2">
    <source>
        <dbReference type="ARBA" id="ARBA00022553"/>
    </source>
</evidence>
<keyword evidence="5 9" id="KW-0812">Transmembrane</keyword>
<dbReference type="RefSeq" id="WP_369314675.1">
    <property type="nucleotide sequence ID" value="NZ_JBEHZE010000002.1"/>
</dbReference>
<accession>A0ABV3Z744</accession>
<evidence type="ECO:0000256" key="4">
    <source>
        <dbReference type="ARBA" id="ARBA00022643"/>
    </source>
</evidence>
<keyword evidence="1" id="KW-0813">Transport</keyword>
<gene>
    <name evidence="10" type="ORF">ABFZ84_13840</name>
</gene>
<feature type="transmembrane region" description="Helical" evidence="9">
    <location>
        <begin position="42"/>
        <end position="64"/>
    </location>
</feature>
<evidence type="ECO:0000256" key="7">
    <source>
        <dbReference type="ARBA" id="ARBA00022989"/>
    </source>
</evidence>
<organism evidence="10 11">
    <name type="scientific">Hyphococcus lacteus</name>
    <dbReference type="NCBI Taxonomy" id="3143536"/>
    <lineage>
        <taxon>Bacteria</taxon>
        <taxon>Pseudomonadati</taxon>
        <taxon>Pseudomonadota</taxon>
        <taxon>Alphaproteobacteria</taxon>
        <taxon>Parvularculales</taxon>
        <taxon>Parvularculaceae</taxon>
        <taxon>Hyphococcus</taxon>
    </lineage>
</organism>
<dbReference type="InterPro" id="IPR004338">
    <property type="entry name" value="NqrB/RnfD"/>
</dbReference>